<evidence type="ECO:0000313" key="1">
    <source>
        <dbReference type="EMBL" id="GAA4762538.1"/>
    </source>
</evidence>
<sequence length="205" mass="23210">MPDLEWLPNPPDGTPIGVGFDGSINNDWTAIRAQTMDGYSFTPRWGPSNLGTWWNPAEHGGLIPHSEVDVAVDEIFDRFLVVRMYCDPEDWDTDIDRWQLRHGAERVIVWPTNSVNRMYPEIRRFEADLRQGLITQDGCPRTAQAMDNARKVGKPGQKYILGKPNETQKIDLAMTSILANAAVRDALAGGWTPPKPRTKVRVWRS</sequence>
<evidence type="ECO:0008006" key="3">
    <source>
        <dbReference type="Google" id="ProtNLM"/>
    </source>
</evidence>
<dbReference type="Proteomes" id="UP001501645">
    <property type="component" value="Unassembled WGS sequence"/>
</dbReference>
<dbReference type="EMBL" id="BAABKO010000001">
    <property type="protein sequence ID" value="GAA4762538.1"/>
    <property type="molecule type" value="Genomic_DNA"/>
</dbReference>
<name>A0ABP8ZQL4_9MICO</name>
<accession>A0ABP8ZQL4</accession>
<proteinExistence type="predicted"/>
<evidence type="ECO:0000313" key="2">
    <source>
        <dbReference type="Proteomes" id="UP001501645"/>
    </source>
</evidence>
<comment type="caution">
    <text evidence="1">The sequence shown here is derived from an EMBL/GenBank/DDBJ whole genome shotgun (WGS) entry which is preliminary data.</text>
</comment>
<organism evidence="1 2">
    <name type="scientific">Microbacterium gilvum</name>
    <dbReference type="NCBI Taxonomy" id="1336204"/>
    <lineage>
        <taxon>Bacteria</taxon>
        <taxon>Bacillati</taxon>
        <taxon>Actinomycetota</taxon>
        <taxon>Actinomycetes</taxon>
        <taxon>Micrococcales</taxon>
        <taxon>Microbacteriaceae</taxon>
        <taxon>Microbacterium</taxon>
    </lineage>
</organism>
<reference evidence="2" key="1">
    <citation type="journal article" date="2019" name="Int. J. Syst. Evol. Microbiol.">
        <title>The Global Catalogue of Microorganisms (GCM) 10K type strain sequencing project: providing services to taxonomists for standard genome sequencing and annotation.</title>
        <authorList>
            <consortium name="The Broad Institute Genomics Platform"/>
            <consortium name="The Broad Institute Genome Sequencing Center for Infectious Disease"/>
            <person name="Wu L."/>
            <person name="Ma J."/>
        </authorList>
    </citation>
    <scope>NUCLEOTIDE SEQUENCE [LARGE SCALE GENOMIC DNA]</scope>
    <source>
        <strain evidence="2">JCM 18537</strain>
    </source>
</reference>
<keyword evidence="2" id="KW-1185">Reference proteome</keyword>
<dbReference type="RefSeq" id="WP_345434864.1">
    <property type="nucleotide sequence ID" value="NZ_BAABKO010000001.1"/>
</dbReference>
<protein>
    <recommendedName>
        <fullName evidence="3">Terminase</fullName>
    </recommendedName>
</protein>
<gene>
    <name evidence="1" type="ORF">GCM10023351_01220</name>
</gene>